<dbReference type="Gene3D" id="2.60.40.2380">
    <property type="match status" value="1"/>
</dbReference>
<dbReference type="Pfam" id="PF00015">
    <property type="entry name" value="MCPsignal"/>
    <property type="match status" value="1"/>
</dbReference>
<dbReference type="SMART" id="SM00283">
    <property type="entry name" value="MA"/>
    <property type="match status" value="1"/>
</dbReference>
<evidence type="ECO:0000256" key="3">
    <source>
        <dbReference type="SAM" id="Phobius"/>
    </source>
</evidence>
<reference evidence="6" key="1">
    <citation type="submission" date="2012-11" db="EMBL/GenBank/DDBJ databases">
        <authorList>
            <person name="Lucero-Rivera Y.E."/>
            <person name="Tovar-Ramirez D."/>
        </authorList>
    </citation>
    <scope>NUCLEOTIDE SEQUENCE [LARGE SCALE GENOMIC DNA]</scope>
    <source>
        <strain evidence="6">Araruama</strain>
    </source>
</reference>
<keyword evidence="3" id="KW-0812">Transmembrane</keyword>
<keyword evidence="3" id="KW-0472">Membrane</keyword>
<dbReference type="Proteomes" id="UP000189670">
    <property type="component" value="Unassembled WGS sequence"/>
</dbReference>
<comment type="caution">
    <text evidence="5">The sequence shown here is derived from an EMBL/GenBank/DDBJ whole genome shotgun (WGS) entry which is preliminary data.</text>
</comment>
<feature type="transmembrane region" description="Helical" evidence="3">
    <location>
        <begin position="217"/>
        <end position="234"/>
    </location>
</feature>
<dbReference type="Pfam" id="PF07695">
    <property type="entry name" value="7TMR-DISM_7TM"/>
    <property type="match status" value="1"/>
</dbReference>
<dbReference type="Pfam" id="PF07696">
    <property type="entry name" value="7TMR-DISMED2"/>
    <property type="match status" value="1"/>
</dbReference>
<dbReference type="AlphaFoldDB" id="A0A1V1PAC5"/>
<dbReference type="SUPFAM" id="SSF58104">
    <property type="entry name" value="Methyl-accepting chemotaxis protein (MCP) signaling domain"/>
    <property type="match status" value="1"/>
</dbReference>
<dbReference type="PROSITE" id="PS50111">
    <property type="entry name" value="CHEMOTAXIS_TRANSDUC_2"/>
    <property type="match status" value="1"/>
</dbReference>
<dbReference type="EMBL" id="ATBP01000211">
    <property type="protein sequence ID" value="ETR71869.1"/>
    <property type="molecule type" value="Genomic_DNA"/>
</dbReference>
<accession>A0A1V1PAC5</accession>
<keyword evidence="1 2" id="KW-0807">Transducer</keyword>
<evidence type="ECO:0000256" key="2">
    <source>
        <dbReference type="PROSITE-ProRule" id="PRU00284"/>
    </source>
</evidence>
<dbReference type="CDD" id="cd11386">
    <property type="entry name" value="MCP_signal"/>
    <property type="match status" value="1"/>
</dbReference>
<feature type="transmembrane region" description="Helical" evidence="3">
    <location>
        <begin position="185"/>
        <end position="210"/>
    </location>
</feature>
<feature type="transmembrane region" description="Helical" evidence="3">
    <location>
        <begin position="338"/>
        <end position="363"/>
    </location>
</feature>
<protein>
    <submittedName>
        <fullName evidence="5">Methyl-accepting chemotaxis sensory transducer</fullName>
    </submittedName>
</protein>
<dbReference type="InterPro" id="IPR004089">
    <property type="entry name" value="MCPsignal_dom"/>
</dbReference>
<sequence length="731" mass="81854">MYFRTIISILFVCLPVICLSAVNEERIVRLEQQMDRLSLTPYIYWLEDSSNQLTIDDIMQEKKEVSFRPPLNQPLNFGYSSATYWVKIKLYSDNCSETTWWYIHLRYPLLNQVDCYIVQDSTIKHIQTGTKRPLSNRPLRHPDFVFPIKMSTNSEATLFLKVQSSSSIQLPMVLWKPSAFYSHEILLYLGTGCLYMFFLFIAVLNLVIFVSVRYRTCLTYAIFVISYVILHMSYKGLAIVWLWPQMSAWITISIPFFIALTALSTMLFTQNFLNTREKLLHFHKAFQVLNILCLFVLFLPFIAPYALSIRMSFIMILMSNILILFTILAALQRGISQSYFFLIAWLMVIMGVITYIMKALGWLPSILIIEKSVEIGYFLCTGMLGVSLFDQFQKERRKQENIQKQAAIERKHHLNVQENTMQTLDQKAKDLHEIAINLSGQIDNLNLESDTVAGASEEMSANIETIASAVEELSVNIKSISTASDKMSQHNTSVASAIQELTAAMNQISGHAQNGSDIAAKVVAMANVAGQTMKSLGSAADQIGSVTEVIKKIAEKTDILAVNAAIEAASAGEAGKGFAVVANEITKFSEQSARAAEDIATRIAGVQNQTQKAITVISEMQEVIESMNQSSESISQAVEQQTMALHDISDNASQANIQSDEMAHMMSEMSLVSDDVSKNAIEASKGVNDVAKSIRTLNLSGQELLNICQKIEMESQNLRIGPEDIKKAPLK</sequence>
<dbReference type="PANTHER" id="PTHR32089:SF112">
    <property type="entry name" value="LYSOZYME-LIKE PROTEIN-RELATED"/>
    <property type="match status" value="1"/>
</dbReference>
<feature type="domain" description="Methyl-accepting transducer" evidence="4">
    <location>
        <begin position="448"/>
        <end position="677"/>
    </location>
</feature>
<evidence type="ECO:0000256" key="1">
    <source>
        <dbReference type="ARBA" id="ARBA00023224"/>
    </source>
</evidence>
<feature type="transmembrane region" description="Helical" evidence="3">
    <location>
        <begin position="313"/>
        <end position="331"/>
    </location>
</feature>
<feature type="transmembrane region" description="Helical" evidence="3">
    <location>
        <begin position="288"/>
        <end position="307"/>
    </location>
</feature>
<gene>
    <name evidence="5" type="ORF">OMM_02153</name>
</gene>
<keyword evidence="3" id="KW-1133">Transmembrane helix</keyword>
<name>A0A1V1PAC5_9BACT</name>
<dbReference type="InterPro" id="IPR011622">
    <property type="entry name" value="7TMR_DISM_rcpt_extracell_dom2"/>
</dbReference>
<dbReference type="Gene3D" id="1.10.287.950">
    <property type="entry name" value="Methyl-accepting chemotaxis protein"/>
    <property type="match status" value="1"/>
</dbReference>
<dbReference type="InterPro" id="IPR011623">
    <property type="entry name" value="7TMR_DISM_rcpt_extracell_dom1"/>
</dbReference>
<evidence type="ECO:0000259" key="4">
    <source>
        <dbReference type="PROSITE" id="PS50111"/>
    </source>
</evidence>
<dbReference type="GO" id="GO:0016020">
    <property type="term" value="C:membrane"/>
    <property type="evidence" value="ECO:0007669"/>
    <property type="project" value="InterPro"/>
</dbReference>
<proteinExistence type="predicted"/>
<organism evidence="5 6">
    <name type="scientific">Candidatus Magnetoglobus multicellularis str. Araruama</name>
    <dbReference type="NCBI Taxonomy" id="890399"/>
    <lineage>
        <taxon>Bacteria</taxon>
        <taxon>Pseudomonadati</taxon>
        <taxon>Thermodesulfobacteriota</taxon>
        <taxon>Desulfobacteria</taxon>
        <taxon>Desulfobacterales</taxon>
        <taxon>Desulfobacteraceae</taxon>
        <taxon>Candidatus Magnetoglobus</taxon>
    </lineage>
</organism>
<dbReference type="GO" id="GO:0007165">
    <property type="term" value="P:signal transduction"/>
    <property type="evidence" value="ECO:0007669"/>
    <property type="project" value="UniProtKB-KW"/>
</dbReference>
<evidence type="ECO:0000313" key="5">
    <source>
        <dbReference type="EMBL" id="ETR71869.1"/>
    </source>
</evidence>
<evidence type="ECO:0000313" key="6">
    <source>
        <dbReference type="Proteomes" id="UP000189670"/>
    </source>
</evidence>
<dbReference type="PANTHER" id="PTHR32089">
    <property type="entry name" value="METHYL-ACCEPTING CHEMOTAXIS PROTEIN MCPB"/>
    <property type="match status" value="1"/>
</dbReference>
<feature type="transmembrane region" description="Helical" evidence="3">
    <location>
        <begin position="246"/>
        <end position="268"/>
    </location>
</feature>